<dbReference type="WBParaSite" id="PS1159_v2.g7991.t1">
    <property type="protein sequence ID" value="PS1159_v2.g7991.t1"/>
    <property type="gene ID" value="PS1159_v2.g7991"/>
</dbReference>
<name>A0AC35GR34_9BILA</name>
<evidence type="ECO:0000313" key="1">
    <source>
        <dbReference type="Proteomes" id="UP000887580"/>
    </source>
</evidence>
<accession>A0AC35GR34</accession>
<reference evidence="2" key="1">
    <citation type="submission" date="2022-11" db="UniProtKB">
        <authorList>
            <consortium name="WormBaseParasite"/>
        </authorList>
    </citation>
    <scope>IDENTIFICATION</scope>
</reference>
<protein>
    <submittedName>
        <fullName evidence="2">Fatty-acid and retinol-binding protein 1</fullName>
    </submittedName>
</protein>
<evidence type="ECO:0000313" key="2">
    <source>
        <dbReference type="WBParaSite" id="PS1159_v2.g7991.t1"/>
    </source>
</evidence>
<proteinExistence type="predicted"/>
<organism evidence="1 2">
    <name type="scientific">Panagrolaimus sp. PS1159</name>
    <dbReference type="NCBI Taxonomy" id="55785"/>
    <lineage>
        <taxon>Eukaryota</taxon>
        <taxon>Metazoa</taxon>
        <taxon>Ecdysozoa</taxon>
        <taxon>Nematoda</taxon>
        <taxon>Chromadorea</taxon>
        <taxon>Rhabditida</taxon>
        <taxon>Tylenchina</taxon>
        <taxon>Panagrolaimomorpha</taxon>
        <taxon>Panagrolaimoidea</taxon>
        <taxon>Panagrolaimidae</taxon>
        <taxon>Panagrolaimus</taxon>
    </lineage>
</organism>
<dbReference type="Proteomes" id="UP000887580">
    <property type="component" value="Unplaced"/>
</dbReference>
<sequence>MVSRTLILLALAFAVAANSLPYNFGAIPEQFKECEIIAEFLPEEAKQFYADLTEEDKAILKEVALQHENFENEDQAFEALKAKSEKLYEKATALRKLVKDKIDGLEAEAKTFIEGTISKLKTLRPKSGEKPNLTELRKAANEIIETYKKLSEAAKDNLKSAFPKITSVVQNDKFQKLAQGLLKEQN</sequence>